<dbReference type="Proteomes" id="UP000580250">
    <property type="component" value="Unassembled WGS sequence"/>
</dbReference>
<evidence type="ECO:0000313" key="4">
    <source>
        <dbReference type="Proteomes" id="UP000580250"/>
    </source>
</evidence>
<keyword evidence="2" id="KW-1133">Transmembrane helix</keyword>
<gene>
    <name evidence="3" type="ORF">MENT_LOCUS28160</name>
</gene>
<feature type="transmembrane region" description="Helical" evidence="2">
    <location>
        <begin position="57"/>
        <end position="80"/>
    </location>
</feature>
<keyword evidence="2" id="KW-0812">Transmembrane</keyword>
<feature type="compositionally biased region" description="Polar residues" evidence="1">
    <location>
        <begin position="122"/>
        <end position="131"/>
    </location>
</feature>
<evidence type="ECO:0000256" key="2">
    <source>
        <dbReference type="SAM" id="Phobius"/>
    </source>
</evidence>
<organism evidence="3 4">
    <name type="scientific">Meloidogyne enterolobii</name>
    <name type="common">Root-knot nematode worm</name>
    <name type="synonym">Meloidogyne mayaguensis</name>
    <dbReference type="NCBI Taxonomy" id="390850"/>
    <lineage>
        <taxon>Eukaryota</taxon>
        <taxon>Metazoa</taxon>
        <taxon>Ecdysozoa</taxon>
        <taxon>Nematoda</taxon>
        <taxon>Chromadorea</taxon>
        <taxon>Rhabditida</taxon>
        <taxon>Tylenchina</taxon>
        <taxon>Tylenchomorpha</taxon>
        <taxon>Tylenchoidea</taxon>
        <taxon>Meloidogynidae</taxon>
        <taxon>Meloidogyninae</taxon>
        <taxon>Meloidogyne</taxon>
    </lineage>
</organism>
<keyword evidence="2" id="KW-0472">Membrane</keyword>
<evidence type="ECO:0000256" key="1">
    <source>
        <dbReference type="SAM" id="MobiDB-lite"/>
    </source>
</evidence>
<name>A0A6V7VNK4_MELEN</name>
<evidence type="ECO:0000313" key="3">
    <source>
        <dbReference type="EMBL" id="CAD2176359.1"/>
    </source>
</evidence>
<protein>
    <submittedName>
        <fullName evidence="3">Uncharacterized protein</fullName>
    </submittedName>
</protein>
<sequence>MSSSSEQVPAPSGSPPRSPEDDSKTKGKYRFEVAVLALATMIFAVCVLQALATSEFFIVRLAVLPMALFLAFFGYEWVTYFSDALTRRKRAYFDVRNILETYQPRRNTDLARQFKPDPPTPSVSNQPTKVTRITADPGPNAVGEIGGGAKKDFAAWRREHYENEYAVAMQARSEQVSLYEPTPGDVLNETSTAASGNEGGSPVIPVDSIEQYKAAKSASNEKRAEGSKDGKTDEKKEESKEESKDKAKEEAKPGEDEKKKKESNEPSNTPEKK</sequence>
<feature type="compositionally biased region" description="Basic and acidic residues" evidence="1">
    <location>
        <begin position="219"/>
        <end position="273"/>
    </location>
</feature>
<dbReference type="AlphaFoldDB" id="A0A6V7VNK4"/>
<dbReference type="EMBL" id="CAJEWN010000274">
    <property type="protein sequence ID" value="CAD2176359.1"/>
    <property type="molecule type" value="Genomic_DNA"/>
</dbReference>
<feature type="region of interest" description="Disordered" evidence="1">
    <location>
        <begin position="1"/>
        <end position="25"/>
    </location>
</feature>
<proteinExistence type="predicted"/>
<feature type="region of interest" description="Disordered" evidence="1">
    <location>
        <begin position="181"/>
        <end position="273"/>
    </location>
</feature>
<reference evidence="3 4" key="1">
    <citation type="submission" date="2020-08" db="EMBL/GenBank/DDBJ databases">
        <authorList>
            <person name="Koutsovoulos G."/>
            <person name="Danchin GJ E."/>
        </authorList>
    </citation>
    <scope>NUCLEOTIDE SEQUENCE [LARGE SCALE GENOMIC DNA]</scope>
</reference>
<comment type="caution">
    <text evidence="3">The sequence shown here is derived from an EMBL/GenBank/DDBJ whole genome shotgun (WGS) entry which is preliminary data.</text>
</comment>
<dbReference type="OrthoDB" id="5836881at2759"/>
<accession>A0A6V7VNK4</accession>
<feature type="transmembrane region" description="Helical" evidence="2">
    <location>
        <begin position="33"/>
        <end position="51"/>
    </location>
</feature>
<feature type="region of interest" description="Disordered" evidence="1">
    <location>
        <begin position="110"/>
        <end position="146"/>
    </location>
</feature>